<keyword evidence="3" id="KW-1185">Reference proteome</keyword>
<sequence length="997" mass="112935">MVAILQMMKFFNDNYTLRLHMVRSCALLLLIAMYTSACKNAEVSKPAWPTITQETKPWSRWWWEGSALTKEGITAEMETYKKAGLGGLEITPIYGVYGYEKQFVDFLSPQWMELFMHTLKEAERLDMGIDMATGTGWPFGGPWVTDEDACKDMEYRVYELKGGESLQTKIEMIQEPYLRAVGNQVHEVQDQPSTENTIGKSTIREPALRVDQKKIDIKDLVQPIAANKNLQALALDQVKFERLLPLQVLMAYSEKGDIVDLTTKVDRDGILHWVAPAGNWKLYAVFEGWHGKMVERAGPGGEGNVIDHFSSIALQNYLHRFDSAFKGKDIKSLRSFFNDSYEVDDARGAADYTPLLFEEFKKRRGYDLKDHLPALFGKDDDEKNKRILCDYRETISELVLNNFTLRWKEWAHRNNALIRNQAHGSPSNILDLYAAVDIPEIEGIEPLRIKMASSAGNVTGKKLVSSESATWLNEHFESNLSDIKVAVDRFLLNGVNHIVYHGTCYSPQNEPWPGWLFYAAVHMNPRNTLWDDSHVLNTYIARCQSRLQNSTADNDILVYFPIYDRFSTPGKEMIEHFDGVGKQFENTPFRASAEYMHEKGYAFDFISDKQIENSVVEKQMIRTEGNGVYKTILIAQCEYIPLKTMEKIIALAKAGATVIAYKGLPSSTAGFAQHDENEKKFHQLIDEWKVTESSQGVREMKVGEGRVVIGGDLNQLLMFTKVRRESIVDQGLHYIRKKGTDNNIEYFISNNTDTAYQGWVLIQTPLEDVVVLDPMSGEIGKGKLKRENGESKVYIQLAPRQSIFLKLYDQAINILPFNFWKAAGNSIPLTGTWKVNFTKGGPALPVAVKTDTLKSWTLFSGNDYQAFSGTATYTLEFEKPNVQATQWQLDLGSVKETASVTLNGKYIGTLIGPVYSVVIDPAILQDKNILEVKVSNLMANRIADMDKLKVFWRKFYNVNFPAKKAENRVNGIFSAAHWEPHQSGLLGPVKLQPLAGF</sequence>
<dbReference type="SUPFAM" id="SSF49785">
    <property type="entry name" value="Galactose-binding domain-like"/>
    <property type="match status" value="1"/>
</dbReference>
<feature type="chain" id="PRO_5012504731" description="Alpha-L-rhamnosidase" evidence="1">
    <location>
        <begin position="42"/>
        <end position="997"/>
    </location>
</feature>
<proteinExistence type="predicted"/>
<evidence type="ECO:0000313" key="3">
    <source>
        <dbReference type="Proteomes" id="UP000190961"/>
    </source>
</evidence>
<reference evidence="2 3" key="1">
    <citation type="submission" date="2017-02" db="EMBL/GenBank/DDBJ databases">
        <authorList>
            <person name="Peterson S.W."/>
        </authorList>
    </citation>
    <scope>NUCLEOTIDE SEQUENCE [LARGE SCALE GENOMIC DNA]</scope>
    <source>
        <strain evidence="2 3">DSM 25262</strain>
    </source>
</reference>
<dbReference type="PANTHER" id="PTHR36848:SF2">
    <property type="entry name" value="SECRETED PROTEIN"/>
    <property type="match status" value="1"/>
</dbReference>
<evidence type="ECO:0000256" key="1">
    <source>
        <dbReference type="SAM" id="SignalP"/>
    </source>
</evidence>
<keyword evidence="1" id="KW-0732">Signal</keyword>
<name>A0A1T5MDX7_9BACT</name>
<dbReference type="InterPro" id="IPR053161">
    <property type="entry name" value="Ulvan_degrading_GH"/>
</dbReference>
<dbReference type="STRING" id="688867.SAMN05660236_5146"/>
<dbReference type="PANTHER" id="PTHR36848">
    <property type="entry name" value="DNA-BINDING PROTEIN (PUTATIVE SECRETED PROTEIN)-RELATED"/>
    <property type="match status" value="1"/>
</dbReference>
<evidence type="ECO:0008006" key="4">
    <source>
        <dbReference type="Google" id="ProtNLM"/>
    </source>
</evidence>
<dbReference type="NCBIfam" id="NF045579">
    <property type="entry name" value="rhamnoside_JR"/>
    <property type="match status" value="1"/>
</dbReference>
<evidence type="ECO:0000313" key="2">
    <source>
        <dbReference type="EMBL" id="SKC86417.1"/>
    </source>
</evidence>
<dbReference type="Proteomes" id="UP000190961">
    <property type="component" value="Unassembled WGS sequence"/>
</dbReference>
<dbReference type="Gene3D" id="2.60.120.260">
    <property type="entry name" value="Galactose-binding domain-like"/>
    <property type="match status" value="1"/>
</dbReference>
<gene>
    <name evidence="2" type="ORF">SAMN05660236_5146</name>
</gene>
<accession>A0A1T5MDX7</accession>
<protein>
    <recommendedName>
        <fullName evidence="4">Alpha-L-rhamnosidase</fullName>
    </recommendedName>
</protein>
<dbReference type="EMBL" id="FUZU01000004">
    <property type="protein sequence ID" value="SKC86417.1"/>
    <property type="molecule type" value="Genomic_DNA"/>
</dbReference>
<dbReference type="AlphaFoldDB" id="A0A1T5MDX7"/>
<feature type="signal peptide" evidence="1">
    <location>
        <begin position="1"/>
        <end position="41"/>
    </location>
</feature>
<dbReference type="Pfam" id="PF17132">
    <property type="entry name" value="Glyco_hydro_106"/>
    <property type="match status" value="1"/>
</dbReference>
<organism evidence="2 3">
    <name type="scientific">Ohtaekwangia koreensis</name>
    <dbReference type="NCBI Taxonomy" id="688867"/>
    <lineage>
        <taxon>Bacteria</taxon>
        <taxon>Pseudomonadati</taxon>
        <taxon>Bacteroidota</taxon>
        <taxon>Cytophagia</taxon>
        <taxon>Cytophagales</taxon>
        <taxon>Fulvivirgaceae</taxon>
        <taxon>Ohtaekwangia</taxon>
    </lineage>
</organism>
<dbReference type="InterPro" id="IPR008979">
    <property type="entry name" value="Galactose-bd-like_sf"/>
</dbReference>